<dbReference type="OrthoDB" id="10257275at2759"/>
<dbReference type="InParanoid" id="D8QY78"/>
<dbReference type="HOGENOM" id="CLU_090474_0_0_1"/>
<feature type="transmembrane region" description="Helical" evidence="6">
    <location>
        <begin position="207"/>
        <end position="224"/>
    </location>
</feature>
<dbReference type="eggNOG" id="KOG2632">
    <property type="taxonomic scope" value="Eukaryota"/>
</dbReference>
<evidence type="ECO:0000256" key="5">
    <source>
        <dbReference type="ARBA" id="ARBA00023136"/>
    </source>
</evidence>
<dbReference type="AlphaFoldDB" id="D8QY78"/>
<organism evidence="9">
    <name type="scientific">Selaginella moellendorffii</name>
    <name type="common">Spikemoss</name>
    <dbReference type="NCBI Taxonomy" id="88036"/>
    <lineage>
        <taxon>Eukaryota</taxon>
        <taxon>Viridiplantae</taxon>
        <taxon>Streptophyta</taxon>
        <taxon>Embryophyta</taxon>
        <taxon>Tracheophyta</taxon>
        <taxon>Lycopodiopsida</taxon>
        <taxon>Selaginellales</taxon>
        <taxon>Selaginellaceae</taxon>
        <taxon>Selaginella</taxon>
    </lineage>
</organism>
<feature type="transmembrane region" description="Helical" evidence="6">
    <location>
        <begin position="63"/>
        <end position="81"/>
    </location>
</feature>
<comment type="similarity">
    <text evidence="2">Belongs to the peptidase S54 family.</text>
</comment>
<dbReference type="FunFam" id="1.20.1540.10:FF:000008">
    <property type="entry name" value="RHOMBOID-like protein 13"/>
    <property type="match status" value="1"/>
</dbReference>
<dbReference type="EMBL" id="GL377568">
    <property type="protein sequence ID" value="EFJ35152.1"/>
    <property type="molecule type" value="Genomic_DNA"/>
</dbReference>
<keyword evidence="9" id="KW-1185">Reference proteome</keyword>
<keyword evidence="5 6" id="KW-0472">Membrane</keyword>
<evidence type="ECO:0000256" key="1">
    <source>
        <dbReference type="ARBA" id="ARBA00004141"/>
    </source>
</evidence>
<dbReference type="STRING" id="88036.D8QY78"/>
<keyword evidence="4 6" id="KW-1133">Transmembrane helix</keyword>
<dbReference type="GO" id="GO:0016020">
    <property type="term" value="C:membrane"/>
    <property type="evidence" value="ECO:0007669"/>
    <property type="project" value="UniProtKB-SubCell"/>
</dbReference>
<gene>
    <name evidence="8" type="ORF">SELMODRAFT_79372</name>
</gene>
<accession>D8QY78</accession>
<evidence type="ECO:0000259" key="7">
    <source>
        <dbReference type="Pfam" id="PF01694"/>
    </source>
</evidence>
<dbReference type="InterPro" id="IPR022764">
    <property type="entry name" value="Peptidase_S54_rhomboid_dom"/>
</dbReference>
<evidence type="ECO:0000256" key="6">
    <source>
        <dbReference type="SAM" id="Phobius"/>
    </source>
</evidence>
<dbReference type="PANTHER" id="PTHR43731:SF32">
    <property type="entry name" value="PEPTIDASE S54 RHOMBOID DOMAIN-CONTAINING PROTEIN-RELATED"/>
    <property type="match status" value="1"/>
</dbReference>
<feature type="domain" description="Peptidase S54 rhomboid" evidence="7">
    <location>
        <begin position="49"/>
        <end position="199"/>
    </location>
</feature>
<proteinExistence type="inferred from homology"/>
<dbReference type="InterPro" id="IPR035952">
    <property type="entry name" value="Rhomboid-like_sf"/>
</dbReference>
<evidence type="ECO:0000256" key="4">
    <source>
        <dbReference type="ARBA" id="ARBA00022989"/>
    </source>
</evidence>
<evidence type="ECO:0000256" key="2">
    <source>
        <dbReference type="ARBA" id="ARBA00009045"/>
    </source>
</evidence>
<feature type="transmembrane region" description="Helical" evidence="6">
    <location>
        <begin position="158"/>
        <end position="178"/>
    </location>
</feature>
<feature type="transmembrane region" description="Helical" evidence="6">
    <location>
        <begin position="128"/>
        <end position="146"/>
    </location>
</feature>
<dbReference type="SUPFAM" id="SSF144091">
    <property type="entry name" value="Rhomboid-like"/>
    <property type="match status" value="1"/>
</dbReference>
<dbReference type="OMA" id="GWAFAFI"/>
<dbReference type="Gene3D" id="1.20.1540.10">
    <property type="entry name" value="Rhomboid-like"/>
    <property type="match status" value="1"/>
</dbReference>
<dbReference type="KEGG" id="smo:SELMODRAFT_79372"/>
<evidence type="ECO:0000256" key="3">
    <source>
        <dbReference type="ARBA" id="ARBA00022692"/>
    </source>
</evidence>
<dbReference type="Pfam" id="PF01694">
    <property type="entry name" value="Rhomboid"/>
    <property type="match status" value="1"/>
</dbReference>
<dbReference type="FunCoup" id="D8QY78">
    <property type="interactions" value="645"/>
</dbReference>
<protein>
    <recommendedName>
        <fullName evidence="7">Peptidase S54 rhomboid domain-containing protein</fullName>
    </recommendedName>
</protein>
<dbReference type="InterPro" id="IPR050925">
    <property type="entry name" value="Rhomboid_protease_S54"/>
</dbReference>
<evidence type="ECO:0000313" key="8">
    <source>
        <dbReference type="EMBL" id="EFJ35152.1"/>
    </source>
</evidence>
<feature type="transmembrane region" description="Helical" evidence="6">
    <location>
        <begin position="93"/>
        <end position="116"/>
    </location>
</feature>
<feature type="transmembrane region" description="Helical" evidence="6">
    <location>
        <begin position="183"/>
        <end position="201"/>
    </location>
</feature>
<sequence length="272" mass="30199">MGRPLVYDIIDRPASSCLIALCSAVWLYIQHRSIGYAEVGMSYETVVLQGQYWRILTSSFSHISFLHLVFNMSALWSLGMVEGLKGIGLGITFYVHYTLLLVLLSAALVLGIYHFLVHRFNLELYKRVSAVGYSCVVFGWMTILASKQPSSKLELFGLLSLPINFAPFESLVFTSIIVPKASFLGHLAGIIVGYLIAWGSIQGMTNYWFVSLLAWMVLLLGLSIHRTSSYQFWFLQIEPVADPSVPQLSNSPTLLQSSSFATAPPVFGSQLV</sequence>
<dbReference type="PANTHER" id="PTHR43731">
    <property type="entry name" value="RHOMBOID PROTEASE"/>
    <property type="match status" value="1"/>
</dbReference>
<evidence type="ECO:0000313" key="9">
    <source>
        <dbReference type="Proteomes" id="UP000001514"/>
    </source>
</evidence>
<reference evidence="8 9" key="1">
    <citation type="journal article" date="2011" name="Science">
        <title>The Selaginella genome identifies genetic changes associated with the evolution of vascular plants.</title>
        <authorList>
            <person name="Banks J.A."/>
            <person name="Nishiyama T."/>
            <person name="Hasebe M."/>
            <person name="Bowman J.L."/>
            <person name="Gribskov M."/>
            <person name="dePamphilis C."/>
            <person name="Albert V.A."/>
            <person name="Aono N."/>
            <person name="Aoyama T."/>
            <person name="Ambrose B.A."/>
            <person name="Ashton N.W."/>
            <person name="Axtell M.J."/>
            <person name="Barker E."/>
            <person name="Barker M.S."/>
            <person name="Bennetzen J.L."/>
            <person name="Bonawitz N.D."/>
            <person name="Chapple C."/>
            <person name="Cheng C."/>
            <person name="Correa L.G."/>
            <person name="Dacre M."/>
            <person name="DeBarry J."/>
            <person name="Dreyer I."/>
            <person name="Elias M."/>
            <person name="Engstrom E.M."/>
            <person name="Estelle M."/>
            <person name="Feng L."/>
            <person name="Finet C."/>
            <person name="Floyd S.K."/>
            <person name="Frommer W.B."/>
            <person name="Fujita T."/>
            <person name="Gramzow L."/>
            <person name="Gutensohn M."/>
            <person name="Harholt J."/>
            <person name="Hattori M."/>
            <person name="Heyl A."/>
            <person name="Hirai T."/>
            <person name="Hiwatashi Y."/>
            <person name="Ishikawa M."/>
            <person name="Iwata M."/>
            <person name="Karol K.G."/>
            <person name="Koehler B."/>
            <person name="Kolukisaoglu U."/>
            <person name="Kubo M."/>
            <person name="Kurata T."/>
            <person name="Lalonde S."/>
            <person name="Li K."/>
            <person name="Li Y."/>
            <person name="Litt A."/>
            <person name="Lyons E."/>
            <person name="Manning G."/>
            <person name="Maruyama T."/>
            <person name="Michael T.P."/>
            <person name="Mikami K."/>
            <person name="Miyazaki S."/>
            <person name="Morinaga S."/>
            <person name="Murata T."/>
            <person name="Mueller-Roeber B."/>
            <person name="Nelson D.R."/>
            <person name="Obara M."/>
            <person name="Oguri Y."/>
            <person name="Olmstead R.G."/>
            <person name="Onodera N."/>
            <person name="Petersen B.L."/>
            <person name="Pils B."/>
            <person name="Prigge M."/>
            <person name="Rensing S.A."/>
            <person name="Riano-Pachon D.M."/>
            <person name="Roberts A.W."/>
            <person name="Sato Y."/>
            <person name="Scheller H.V."/>
            <person name="Schulz B."/>
            <person name="Schulz C."/>
            <person name="Shakirov E.V."/>
            <person name="Shibagaki N."/>
            <person name="Shinohara N."/>
            <person name="Shippen D.E."/>
            <person name="Soerensen I."/>
            <person name="Sotooka R."/>
            <person name="Sugimoto N."/>
            <person name="Sugita M."/>
            <person name="Sumikawa N."/>
            <person name="Tanurdzic M."/>
            <person name="Theissen G."/>
            <person name="Ulvskov P."/>
            <person name="Wakazuki S."/>
            <person name="Weng J.K."/>
            <person name="Willats W.W."/>
            <person name="Wipf D."/>
            <person name="Wolf P.G."/>
            <person name="Yang L."/>
            <person name="Zimmer A.D."/>
            <person name="Zhu Q."/>
            <person name="Mitros T."/>
            <person name="Hellsten U."/>
            <person name="Loque D."/>
            <person name="Otillar R."/>
            <person name="Salamov A."/>
            <person name="Schmutz J."/>
            <person name="Shapiro H."/>
            <person name="Lindquist E."/>
            <person name="Lucas S."/>
            <person name="Rokhsar D."/>
            <person name="Grigoriev I.V."/>
        </authorList>
    </citation>
    <scope>NUCLEOTIDE SEQUENCE [LARGE SCALE GENOMIC DNA]</scope>
</reference>
<comment type="subcellular location">
    <subcellularLocation>
        <location evidence="1">Membrane</location>
        <topology evidence="1">Multi-pass membrane protein</topology>
    </subcellularLocation>
</comment>
<dbReference type="Proteomes" id="UP000001514">
    <property type="component" value="Unassembled WGS sequence"/>
</dbReference>
<name>D8QY78_SELML</name>
<dbReference type="Gramene" id="EFJ35152">
    <property type="protein sequence ID" value="EFJ35152"/>
    <property type="gene ID" value="SELMODRAFT_79372"/>
</dbReference>
<keyword evidence="3 6" id="KW-0812">Transmembrane</keyword>
<dbReference type="GO" id="GO:0004252">
    <property type="term" value="F:serine-type endopeptidase activity"/>
    <property type="evidence" value="ECO:0000318"/>
    <property type="project" value="GO_Central"/>
</dbReference>